<sequence length="299" mass="32429">MSDPLAQVVELLRPRAVFAKSISGAGAWGVRYSEFGEPGFCVVLEGRCLLTVAGHAPITLEQGDFILLPSTPAFTLSGFTPVDPPVRDPKLAPRGTNEAHHPQNEDPDVRMLGGNFVFASPDTALLGSLLPDVVHVRDVGRLAVLVQLVREEGIASRPGKELVLTRLVEVLLIEALRNTSGVHAPPGLLRGLADPRLAPVLQQMHERIEQPWTVDRLAKAAALSRSAFFDRFTRNVGLSPMEYLRAWRMAVAKDLLSRRDLGMAEIAERIGYGSASAFSTAFSRYAGRPPGQYARLPAG</sequence>
<evidence type="ECO:0000256" key="1">
    <source>
        <dbReference type="ARBA" id="ARBA00023015"/>
    </source>
</evidence>
<dbReference type="InterPro" id="IPR020449">
    <property type="entry name" value="Tscrpt_reg_AraC-type_HTH"/>
</dbReference>
<keyword evidence="1" id="KW-0805">Transcription regulation</keyword>
<dbReference type="SMART" id="SM00342">
    <property type="entry name" value="HTH_ARAC"/>
    <property type="match status" value="1"/>
</dbReference>
<evidence type="ECO:0000259" key="5">
    <source>
        <dbReference type="PROSITE" id="PS01124"/>
    </source>
</evidence>
<dbReference type="InterPro" id="IPR011051">
    <property type="entry name" value="RmlC_Cupin_sf"/>
</dbReference>
<evidence type="ECO:0000256" key="3">
    <source>
        <dbReference type="ARBA" id="ARBA00023163"/>
    </source>
</evidence>
<protein>
    <submittedName>
        <fullName evidence="6">AraC family transcriptional regulator</fullName>
    </submittedName>
</protein>
<evidence type="ECO:0000313" key="7">
    <source>
        <dbReference type="Proteomes" id="UP000249616"/>
    </source>
</evidence>
<dbReference type="Pfam" id="PF12833">
    <property type="entry name" value="HTH_18"/>
    <property type="match status" value="1"/>
</dbReference>
<name>A0A2Z4ITS6_9ACTN</name>
<dbReference type="PRINTS" id="PR00032">
    <property type="entry name" value="HTHARAC"/>
</dbReference>
<dbReference type="InterPro" id="IPR009057">
    <property type="entry name" value="Homeodomain-like_sf"/>
</dbReference>
<dbReference type="Pfam" id="PF12852">
    <property type="entry name" value="Cupin_6"/>
    <property type="match status" value="1"/>
</dbReference>
<keyword evidence="2" id="KW-0238">DNA-binding</keyword>
<dbReference type="SUPFAM" id="SSF46689">
    <property type="entry name" value="Homeodomain-like"/>
    <property type="match status" value="2"/>
</dbReference>
<reference evidence="6 7" key="1">
    <citation type="journal article" date="2019" name="Int. J. Syst. Evol. Microbiol.">
        <title>Streptomyces cadmiisoli sp. nov., a novel actinomycete isolated from cadmium-contaminated soil.</title>
        <authorList>
            <person name="Li K."/>
            <person name="Tang X."/>
            <person name="Zhao J."/>
            <person name="Guo Y."/>
            <person name="Tang Y."/>
            <person name="Gao J."/>
        </authorList>
    </citation>
    <scope>NUCLEOTIDE SEQUENCE [LARGE SCALE GENOMIC DNA]</scope>
    <source>
        <strain evidence="6 7">ZFG47</strain>
    </source>
</reference>
<dbReference type="PROSITE" id="PS01124">
    <property type="entry name" value="HTH_ARAC_FAMILY_2"/>
    <property type="match status" value="1"/>
</dbReference>
<dbReference type="SUPFAM" id="SSF51182">
    <property type="entry name" value="RmlC-like cupins"/>
    <property type="match status" value="1"/>
</dbReference>
<accession>A0A2Z4ITS6</accession>
<evidence type="ECO:0000313" key="6">
    <source>
        <dbReference type="EMBL" id="AWW35946.1"/>
    </source>
</evidence>
<dbReference type="InterPro" id="IPR050204">
    <property type="entry name" value="AraC_XylS_family_regulators"/>
</dbReference>
<gene>
    <name evidence="6" type="ORF">DN051_04185</name>
</gene>
<dbReference type="PROSITE" id="PS00041">
    <property type="entry name" value="HTH_ARAC_FAMILY_1"/>
    <property type="match status" value="1"/>
</dbReference>
<dbReference type="InterPro" id="IPR032783">
    <property type="entry name" value="AraC_lig"/>
</dbReference>
<keyword evidence="3" id="KW-0804">Transcription</keyword>
<dbReference type="RefSeq" id="WP_112438011.1">
    <property type="nucleotide sequence ID" value="NZ_CP030073.1"/>
</dbReference>
<organism evidence="6 7">
    <name type="scientific">Streptomyces cadmiisoli</name>
    <dbReference type="NCBI Taxonomy" id="2184053"/>
    <lineage>
        <taxon>Bacteria</taxon>
        <taxon>Bacillati</taxon>
        <taxon>Actinomycetota</taxon>
        <taxon>Actinomycetes</taxon>
        <taxon>Kitasatosporales</taxon>
        <taxon>Streptomycetaceae</taxon>
        <taxon>Streptomyces</taxon>
        <taxon>Streptomyces aurantiacus group</taxon>
    </lineage>
</organism>
<dbReference type="GO" id="GO:0003700">
    <property type="term" value="F:DNA-binding transcription factor activity"/>
    <property type="evidence" value="ECO:0007669"/>
    <property type="project" value="InterPro"/>
</dbReference>
<dbReference type="PANTHER" id="PTHR46796:SF7">
    <property type="entry name" value="ARAC FAMILY TRANSCRIPTIONAL REGULATOR"/>
    <property type="match status" value="1"/>
</dbReference>
<dbReference type="AlphaFoldDB" id="A0A2Z4ITS6"/>
<keyword evidence="7" id="KW-1185">Reference proteome</keyword>
<dbReference type="GO" id="GO:0043565">
    <property type="term" value="F:sequence-specific DNA binding"/>
    <property type="evidence" value="ECO:0007669"/>
    <property type="project" value="InterPro"/>
</dbReference>
<feature type="region of interest" description="Disordered" evidence="4">
    <location>
        <begin position="79"/>
        <end position="106"/>
    </location>
</feature>
<dbReference type="PANTHER" id="PTHR46796">
    <property type="entry name" value="HTH-TYPE TRANSCRIPTIONAL ACTIVATOR RHAS-RELATED"/>
    <property type="match status" value="1"/>
</dbReference>
<feature type="domain" description="HTH araC/xylS-type" evidence="5">
    <location>
        <begin position="198"/>
        <end position="296"/>
    </location>
</feature>
<dbReference type="EMBL" id="CP030073">
    <property type="protein sequence ID" value="AWW35946.1"/>
    <property type="molecule type" value="Genomic_DNA"/>
</dbReference>
<dbReference type="KEGG" id="scad:DN051_04185"/>
<proteinExistence type="predicted"/>
<dbReference type="Gene3D" id="1.10.10.60">
    <property type="entry name" value="Homeodomain-like"/>
    <property type="match status" value="2"/>
</dbReference>
<evidence type="ECO:0000256" key="4">
    <source>
        <dbReference type="SAM" id="MobiDB-lite"/>
    </source>
</evidence>
<dbReference type="InterPro" id="IPR018062">
    <property type="entry name" value="HTH_AraC-typ_CS"/>
</dbReference>
<dbReference type="InterPro" id="IPR018060">
    <property type="entry name" value="HTH_AraC"/>
</dbReference>
<evidence type="ECO:0000256" key="2">
    <source>
        <dbReference type="ARBA" id="ARBA00023125"/>
    </source>
</evidence>
<dbReference type="Proteomes" id="UP000249616">
    <property type="component" value="Chromosome"/>
</dbReference>
<feature type="compositionally biased region" description="Basic and acidic residues" evidence="4">
    <location>
        <begin position="85"/>
        <end position="106"/>
    </location>
</feature>